<evidence type="ECO:0000256" key="8">
    <source>
        <dbReference type="ARBA" id="ARBA00022840"/>
    </source>
</evidence>
<gene>
    <name evidence="11" type="ORF">A3C72_03030</name>
</gene>
<reference evidence="11 12" key="1">
    <citation type="journal article" date="2016" name="Nat. Commun.">
        <title>Thousands of microbial genomes shed light on interconnected biogeochemical processes in an aquifer system.</title>
        <authorList>
            <person name="Anantharaman K."/>
            <person name="Brown C.T."/>
            <person name="Hug L.A."/>
            <person name="Sharon I."/>
            <person name="Castelle C.J."/>
            <person name="Probst A.J."/>
            <person name="Thomas B.C."/>
            <person name="Singh A."/>
            <person name="Wilkins M.J."/>
            <person name="Karaoz U."/>
            <person name="Brodie E.L."/>
            <person name="Williams K.H."/>
            <person name="Hubbard S.S."/>
            <person name="Banfield J.F."/>
        </authorList>
    </citation>
    <scope>NUCLEOTIDE SEQUENCE [LARGE SCALE GENOMIC DNA]</scope>
</reference>
<dbReference type="Pfam" id="PF02367">
    <property type="entry name" value="TsaE"/>
    <property type="match status" value="1"/>
</dbReference>
<dbReference type="GO" id="GO:0016740">
    <property type="term" value="F:transferase activity"/>
    <property type="evidence" value="ECO:0007669"/>
    <property type="project" value="UniProtKB-KW"/>
</dbReference>
<dbReference type="AlphaFoldDB" id="A0A1G2MM64"/>
<keyword evidence="8" id="KW-0067">ATP-binding</keyword>
<dbReference type="GO" id="GO:0002949">
    <property type="term" value="P:tRNA threonylcarbamoyladenosine modification"/>
    <property type="evidence" value="ECO:0007669"/>
    <property type="project" value="InterPro"/>
</dbReference>
<dbReference type="STRING" id="1802306.A3C72_03030"/>
<evidence type="ECO:0000256" key="5">
    <source>
        <dbReference type="ARBA" id="ARBA00022694"/>
    </source>
</evidence>
<evidence type="ECO:0000313" key="12">
    <source>
        <dbReference type="Proteomes" id="UP000177130"/>
    </source>
</evidence>
<keyword evidence="7" id="KW-0547">Nucleotide-binding</keyword>
<dbReference type="Proteomes" id="UP000177130">
    <property type="component" value="Unassembled WGS sequence"/>
</dbReference>
<keyword evidence="9" id="KW-0460">Magnesium</keyword>
<comment type="subcellular location">
    <subcellularLocation>
        <location evidence="1">Cytoplasm</location>
    </subcellularLocation>
</comment>
<evidence type="ECO:0000256" key="3">
    <source>
        <dbReference type="ARBA" id="ARBA00019010"/>
    </source>
</evidence>
<name>A0A1G2MM64_9BACT</name>
<dbReference type="PANTHER" id="PTHR33540">
    <property type="entry name" value="TRNA THREONYLCARBAMOYLADENOSINE BIOSYNTHESIS PROTEIN TSAE"/>
    <property type="match status" value="1"/>
</dbReference>
<proteinExistence type="inferred from homology"/>
<evidence type="ECO:0000256" key="10">
    <source>
        <dbReference type="ARBA" id="ARBA00032441"/>
    </source>
</evidence>
<dbReference type="NCBIfam" id="TIGR00150">
    <property type="entry name" value="T6A_YjeE"/>
    <property type="match status" value="1"/>
</dbReference>
<dbReference type="GO" id="GO:0005524">
    <property type="term" value="F:ATP binding"/>
    <property type="evidence" value="ECO:0007669"/>
    <property type="project" value="UniProtKB-KW"/>
</dbReference>
<dbReference type="PANTHER" id="PTHR33540:SF2">
    <property type="entry name" value="TRNA THREONYLCARBAMOYLADENOSINE BIOSYNTHESIS PROTEIN TSAE"/>
    <property type="match status" value="1"/>
</dbReference>
<dbReference type="GO" id="GO:0046872">
    <property type="term" value="F:metal ion binding"/>
    <property type="evidence" value="ECO:0007669"/>
    <property type="project" value="UniProtKB-KW"/>
</dbReference>
<keyword evidence="11" id="KW-0808">Transferase</keyword>
<dbReference type="InterPro" id="IPR027417">
    <property type="entry name" value="P-loop_NTPase"/>
</dbReference>
<evidence type="ECO:0000256" key="7">
    <source>
        <dbReference type="ARBA" id="ARBA00022741"/>
    </source>
</evidence>
<evidence type="ECO:0000256" key="2">
    <source>
        <dbReference type="ARBA" id="ARBA00007599"/>
    </source>
</evidence>
<dbReference type="SUPFAM" id="SSF52540">
    <property type="entry name" value="P-loop containing nucleoside triphosphate hydrolases"/>
    <property type="match status" value="1"/>
</dbReference>
<dbReference type="Gene3D" id="3.40.50.300">
    <property type="entry name" value="P-loop containing nucleotide triphosphate hydrolases"/>
    <property type="match status" value="1"/>
</dbReference>
<evidence type="ECO:0000256" key="6">
    <source>
        <dbReference type="ARBA" id="ARBA00022723"/>
    </source>
</evidence>
<comment type="caution">
    <text evidence="11">The sequence shown here is derived from an EMBL/GenBank/DDBJ whole genome shotgun (WGS) entry which is preliminary data.</text>
</comment>
<sequence length="172" mass="19844">MRLKIIAGLEFGNRKSIWYYLFMDVVTKTIEETKKVAEKFLAELLSRKDEATLVALSGDLGSGKTTFVQQCAKIFGIESKVTSPTFVIMKKYPIPEFSKRSNLNALRFFVHIDAYRLKSGEELLKLNWQELISDPQNLIFIEWPENVMSVMTQNALQISFKSLDETKRRIVL</sequence>
<evidence type="ECO:0000256" key="4">
    <source>
        <dbReference type="ARBA" id="ARBA00022490"/>
    </source>
</evidence>
<keyword evidence="5" id="KW-0819">tRNA processing</keyword>
<organism evidence="11 12">
    <name type="scientific">Candidatus Taylorbacteria bacterium RIFCSPHIGHO2_02_FULL_43_32b</name>
    <dbReference type="NCBI Taxonomy" id="1802306"/>
    <lineage>
        <taxon>Bacteria</taxon>
        <taxon>Candidatus Tayloriibacteriota</taxon>
    </lineage>
</organism>
<evidence type="ECO:0000256" key="1">
    <source>
        <dbReference type="ARBA" id="ARBA00004496"/>
    </source>
</evidence>
<protein>
    <recommendedName>
        <fullName evidence="3">tRNA threonylcarbamoyladenosine biosynthesis protein TsaE</fullName>
    </recommendedName>
    <alternativeName>
        <fullName evidence="10">t(6)A37 threonylcarbamoyladenosine biosynthesis protein TsaE</fullName>
    </alternativeName>
</protein>
<dbReference type="GO" id="GO:0005737">
    <property type="term" value="C:cytoplasm"/>
    <property type="evidence" value="ECO:0007669"/>
    <property type="project" value="UniProtKB-SubCell"/>
</dbReference>
<evidence type="ECO:0000256" key="9">
    <source>
        <dbReference type="ARBA" id="ARBA00022842"/>
    </source>
</evidence>
<accession>A0A1G2MM64</accession>
<dbReference type="InterPro" id="IPR003442">
    <property type="entry name" value="T6A_TsaE"/>
</dbReference>
<keyword evidence="4" id="KW-0963">Cytoplasm</keyword>
<evidence type="ECO:0000313" key="11">
    <source>
        <dbReference type="EMBL" id="OHA24082.1"/>
    </source>
</evidence>
<keyword evidence="6" id="KW-0479">Metal-binding</keyword>
<dbReference type="EMBL" id="MHRK01000019">
    <property type="protein sequence ID" value="OHA24082.1"/>
    <property type="molecule type" value="Genomic_DNA"/>
</dbReference>
<comment type="similarity">
    <text evidence="2">Belongs to the TsaE family.</text>
</comment>